<dbReference type="Pfam" id="PF01590">
    <property type="entry name" value="GAF"/>
    <property type="match status" value="1"/>
</dbReference>
<comment type="catalytic activity">
    <reaction evidence="1">
        <text>ATP + protein L-histidine = ADP + protein N-phospho-L-histidine.</text>
        <dbReference type="EC" id="2.7.13.3"/>
    </reaction>
</comment>
<feature type="domain" description="Signal transduction histidine kinase dimerisation/phosphoacceptor" evidence="4">
    <location>
        <begin position="131"/>
        <end position="228"/>
    </location>
</feature>
<evidence type="ECO:0000256" key="1">
    <source>
        <dbReference type="ARBA" id="ARBA00000085"/>
    </source>
</evidence>
<protein>
    <recommendedName>
        <fullName evidence="2">histidine kinase</fullName>
        <ecNumber evidence="2">2.7.13.3</ecNumber>
    </recommendedName>
</protein>
<dbReference type="InterPro" id="IPR003018">
    <property type="entry name" value="GAF"/>
</dbReference>
<evidence type="ECO:0000256" key="2">
    <source>
        <dbReference type="ARBA" id="ARBA00012438"/>
    </source>
</evidence>
<gene>
    <name evidence="5" type="ORF">ABWT76_000947</name>
</gene>
<dbReference type="Gene3D" id="1.10.287.130">
    <property type="match status" value="1"/>
</dbReference>
<dbReference type="EMBL" id="CP159837">
    <property type="protein sequence ID" value="XCM40078.1"/>
    <property type="molecule type" value="Genomic_DNA"/>
</dbReference>
<dbReference type="SMART" id="SM00388">
    <property type="entry name" value="HisKA"/>
    <property type="match status" value="1"/>
</dbReference>
<sequence length="276" mass="31623">MIQYVIRTKKPLVYQNASQEISQSNDSYFKTHQPKSILCIPLLNQRRLIALVYLENNLATGVFTTKPMEILQMISTQAAISLENSRLYASLEEKVQQRTEELEQKNQKLSQTLEELQRTQVRLIQSEKMSGLGRIVGGIAHEINNPINFISGNVIYAQNYFDELLYLIHAYGEELPHPSPMIQEKIEEMDLDYLRVDVKELLTSMKYGCDRIAKIVQGLRTFSRLDEAEMKPVDIHVSIESSLMLLQSRINGEANLRQVTVEKNYGNLPNVICYGA</sequence>
<dbReference type="CDD" id="cd00082">
    <property type="entry name" value="HisKA"/>
    <property type="match status" value="1"/>
</dbReference>
<dbReference type="InterPro" id="IPR036097">
    <property type="entry name" value="HisK_dim/P_sf"/>
</dbReference>
<reference evidence="5" key="1">
    <citation type="submission" date="2024-07" db="EMBL/GenBank/DDBJ databases">
        <authorList>
            <person name="Kim Y.J."/>
            <person name="Jeong J.Y."/>
        </authorList>
    </citation>
    <scope>NUCLEOTIDE SEQUENCE</scope>
    <source>
        <strain evidence="5">GIHE-MW2</strain>
    </source>
</reference>
<dbReference type="SUPFAM" id="SSF55781">
    <property type="entry name" value="GAF domain-like"/>
    <property type="match status" value="1"/>
</dbReference>
<dbReference type="EC" id="2.7.13.3" evidence="2"/>
<accession>A0AAU8JMQ9</accession>
<feature type="coiled-coil region" evidence="3">
    <location>
        <begin position="88"/>
        <end position="126"/>
    </location>
</feature>
<dbReference type="RefSeq" id="WP_354636383.1">
    <property type="nucleotide sequence ID" value="NZ_CP159837.1"/>
</dbReference>
<evidence type="ECO:0000259" key="4">
    <source>
        <dbReference type="SMART" id="SM00388"/>
    </source>
</evidence>
<proteinExistence type="predicted"/>
<keyword evidence="3" id="KW-0175">Coiled coil</keyword>
<dbReference type="PANTHER" id="PTHR43065">
    <property type="entry name" value="SENSOR HISTIDINE KINASE"/>
    <property type="match status" value="1"/>
</dbReference>
<name>A0AAU8JMQ9_9CYAN</name>
<dbReference type="PANTHER" id="PTHR43065:SF42">
    <property type="entry name" value="TWO-COMPONENT SENSOR PPRA"/>
    <property type="match status" value="1"/>
</dbReference>
<dbReference type="GO" id="GO:0000155">
    <property type="term" value="F:phosphorelay sensor kinase activity"/>
    <property type="evidence" value="ECO:0007669"/>
    <property type="project" value="InterPro"/>
</dbReference>
<dbReference type="SUPFAM" id="SSF47384">
    <property type="entry name" value="Homodimeric domain of signal transducing histidine kinase"/>
    <property type="match status" value="1"/>
</dbReference>
<evidence type="ECO:0000256" key="3">
    <source>
        <dbReference type="SAM" id="Coils"/>
    </source>
</evidence>
<dbReference type="InterPro" id="IPR003661">
    <property type="entry name" value="HisK_dim/P_dom"/>
</dbReference>
<dbReference type="InterPro" id="IPR029016">
    <property type="entry name" value="GAF-like_dom_sf"/>
</dbReference>
<dbReference type="AlphaFoldDB" id="A0AAU8JMQ9"/>
<evidence type="ECO:0000313" key="5">
    <source>
        <dbReference type="EMBL" id="XCM40078.1"/>
    </source>
</evidence>
<organism evidence="5">
    <name type="scientific">Planktothricoides raciborskii GIHE-MW2</name>
    <dbReference type="NCBI Taxonomy" id="2792601"/>
    <lineage>
        <taxon>Bacteria</taxon>
        <taxon>Bacillati</taxon>
        <taxon>Cyanobacteriota</taxon>
        <taxon>Cyanophyceae</taxon>
        <taxon>Oscillatoriophycideae</taxon>
        <taxon>Oscillatoriales</taxon>
        <taxon>Oscillatoriaceae</taxon>
        <taxon>Planktothricoides</taxon>
    </lineage>
</organism>
<dbReference type="Gene3D" id="3.30.450.40">
    <property type="match status" value="1"/>
</dbReference>